<protein>
    <submittedName>
        <fullName evidence="7">CMRF35-like molecule 9</fullName>
    </submittedName>
</protein>
<dbReference type="PANTHER" id="PTHR11860:SF62">
    <property type="entry name" value="CMRF35-LIKE MOLECULE 9"/>
    <property type="match status" value="1"/>
</dbReference>
<dbReference type="PANTHER" id="PTHR11860">
    <property type="entry name" value="POLYMERIC-IMMUNOGLOBULIN RECEPTOR"/>
    <property type="match status" value="1"/>
</dbReference>
<dbReference type="SMART" id="SM00409">
    <property type="entry name" value="IG"/>
    <property type="match status" value="1"/>
</dbReference>
<dbReference type="InterPro" id="IPR036179">
    <property type="entry name" value="Ig-like_dom_sf"/>
</dbReference>
<dbReference type="EMBL" id="KN123381">
    <property type="protein sequence ID" value="KFO25271.1"/>
    <property type="molecule type" value="Genomic_DNA"/>
</dbReference>
<dbReference type="PROSITE" id="PS50835">
    <property type="entry name" value="IG_LIKE"/>
    <property type="match status" value="1"/>
</dbReference>
<gene>
    <name evidence="7" type="ORF">H920_13356</name>
</gene>
<evidence type="ECO:0000313" key="8">
    <source>
        <dbReference type="Proteomes" id="UP000028990"/>
    </source>
</evidence>
<dbReference type="InterPro" id="IPR003599">
    <property type="entry name" value="Ig_sub"/>
</dbReference>
<dbReference type="Proteomes" id="UP000028990">
    <property type="component" value="Unassembled WGS sequence"/>
</dbReference>
<feature type="domain" description="Ig-like" evidence="6">
    <location>
        <begin position="20"/>
        <end position="111"/>
    </location>
</feature>
<dbReference type="AlphaFoldDB" id="A0A091DR56"/>
<evidence type="ECO:0000256" key="4">
    <source>
        <dbReference type="SAM" id="MobiDB-lite"/>
    </source>
</evidence>
<dbReference type="SUPFAM" id="SSF48726">
    <property type="entry name" value="Immunoglobulin"/>
    <property type="match status" value="1"/>
</dbReference>
<evidence type="ECO:0000256" key="5">
    <source>
        <dbReference type="SAM" id="Phobius"/>
    </source>
</evidence>
<dbReference type="Pfam" id="PF07686">
    <property type="entry name" value="V-set"/>
    <property type="match status" value="1"/>
</dbReference>
<accession>A0A091DR56</accession>
<feature type="compositionally biased region" description="Low complexity" evidence="4">
    <location>
        <begin position="147"/>
        <end position="157"/>
    </location>
</feature>
<dbReference type="InterPro" id="IPR013783">
    <property type="entry name" value="Ig-like_fold"/>
</dbReference>
<reference evidence="7 8" key="1">
    <citation type="submission" date="2013-11" db="EMBL/GenBank/DDBJ databases">
        <title>The Damaraland mole rat (Fukomys damarensis) genome and evolution of African mole rats.</title>
        <authorList>
            <person name="Gladyshev V.N."/>
            <person name="Fang X."/>
        </authorList>
    </citation>
    <scope>NUCLEOTIDE SEQUENCE [LARGE SCALE GENOMIC DNA]</scope>
    <source>
        <tissue evidence="7">Liver</tissue>
    </source>
</reference>
<feature type="transmembrane region" description="Helical" evidence="5">
    <location>
        <begin position="167"/>
        <end position="191"/>
    </location>
</feature>
<dbReference type="InterPro" id="IPR013106">
    <property type="entry name" value="Ig_V-set"/>
</dbReference>
<keyword evidence="5" id="KW-1133">Transmembrane helix</keyword>
<evidence type="ECO:0000259" key="6">
    <source>
        <dbReference type="PROSITE" id="PS50835"/>
    </source>
</evidence>
<feature type="region of interest" description="Disordered" evidence="4">
    <location>
        <begin position="137"/>
        <end position="157"/>
    </location>
</feature>
<organism evidence="7 8">
    <name type="scientific">Fukomys damarensis</name>
    <name type="common">Damaraland mole rat</name>
    <name type="synonym">Cryptomys damarensis</name>
    <dbReference type="NCBI Taxonomy" id="885580"/>
    <lineage>
        <taxon>Eukaryota</taxon>
        <taxon>Metazoa</taxon>
        <taxon>Chordata</taxon>
        <taxon>Craniata</taxon>
        <taxon>Vertebrata</taxon>
        <taxon>Euteleostomi</taxon>
        <taxon>Mammalia</taxon>
        <taxon>Eutheria</taxon>
        <taxon>Euarchontoglires</taxon>
        <taxon>Glires</taxon>
        <taxon>Rodentia</taxon>
        <taxon>Hystricomorpha</taxon>
        <taxon>Bathyergidae</taxon>
        <taxon>Fukomys</taxon>
    </lineage>
</organism>
<dbReference type="InterPro" id="IPR050671">
    <property type="entry name" value="CD300_family_receptors"/>
</dbReference>
<proteinExistence type="predicted"/>
<dbReference type="GO" id="GO:0004888">
    <property type="term" value="F:transmembrane signaling receptor activity"/>
    <property type="evidence" value="ECO:0007669"/>
    <property type="project" value="TreeGrafter"/>
</dbReference>
<evidence type="ECO:0000256" key="1">
    <source>
        <dbReference type="ARBA" id="ARBA00004162"/>
    </source>
</evidence>
<sequence length="287" mass="30691">MWLLRALRAQGSRLGWSRASAALTCPEEESAFEGDTVTLRCTYEGALRTRPKYWCREVGVFISRCANKIFSGEDGQEVRQGRASILDRPGELALVVTLRGLTLQDSGKYWCGAQKLGPDDACLVALAVLPGSSRPAVLPDSSTAGDPGPVSSSHSSVPSVSIPTARLLAPILVILSLLLAAGLIALGAHVLQGRRPALWAEDTQRGKKLYFPAAPLEASWVPKDTVVSLARHPNPLTSSSLGSTMEICYLNQARGEEEALSQAPEAAETPVQCRMSEEPDLAEFIAV</sequence>
<evidence type="ECO:0000256" key="3">
    <source>
        <dbReference type="ARBA" id="ARBA00023136"/>
    </source>
</evidence>
<name>A0A091DR56_FUKDA</name>
<dbReference type="eggNOG" id="ENOG502SURU">
    <property type="taxonomic scope" value="Eukaryota"/>
</dbReference>
<keyword evidence="8" id="KW-1185">Reference proteome</keyword>
<dbReference type="STRING" id="885580.ENSFDAP00000017187"/>
<evidence type="ECO:0000256" key="2">
    <source>
        <dbReference type="ARBA" id="ARBA00022692"/>
    </source>
</evidence>
<dbReference type="GO" id="GO:0005886">
    <property type="term" value="C:plasma membrane"/>
    <property type="evidence" value="ECO:0007669"/>
    <property type="project" value="UniProtKB-SubCell"/>
</dbReference>
<comment type="subcellular location">
    <subcellularLocation>
        <location evidence="1">Cell membrane</location>
        <topology evidence="1">Single-pass membrane protein</topology>
    </subcellularLocation>
</comment>
<dbReference type="InterPro" id="IPR007110">
    <property type="entry name" value="Ig-like_dom"/>
</dbReference>
<keyword evidence="2 5" id="KW-0812">Transmembrane</keyword>
<keyword evidence="3 5" id="KW-0472">Membrane</keyword>
<dbReference type="Gene3D" id="2.60.40.10">
    <property type="entry name" value="Immunoglobulins"/>
    <property type="match status" value="1"/>
</dbReference>
<evidence type="ECO:0000313" key="7">
    <source>
        <dbReference type="EMBL" id="KFO25271.1"/>
    </source>
</evidence>